<dbReference type="AlphaFoldDB" id="A0A7S2J9V8"/>
<name>A0A7S2J9V8_9DINO</name>
<keyword evidence="2" id="KW-0964">Secreted</keyword>
<dbReference type="InterPro" id="IPR029058">
    <property type="entry name" value="AB_hydrolase_fold"/>
</dbReference>
<evidence type="ECO:0000256" key="6">
    <source>
        <dbReference type="ARBA" id="ARBA00023277"/>
    </source>
</evidence>
<dbReference type="PANTHER" id="PTHR38050:SF2">
    <property type="entry name" value="FERULOYL ESTERASE C-RELATED"/>
    <property type="match status" value="1"/>
</dbReference>
<sequence>MAPSVRRIRLLGLLCFTGWLHNATGQSITIKGGRRYVLHIPPGASPQNPVPLWLIAPGSGDTAEIAYKMFGVIPLADRAGFACAALEGKGQNLNVGSHALSLPWMTDDIAYTEEVLRDVVKRVNIDRKLIRCVGFSRGGRFCSRLASELSSFISAIAPVSGLRFPDPINATHPTPIITIHGTADPINPFAGNGDPSYWHESVLSAVQRWADWNGCKRYSEQVLTNSVRYCMHTECTAGADVILVQIAGGGHTWPGTSWYYSPPEHFGQVSHDIDAKMAIVEFFKSHRQPAVCRTASLGDPCYEHAMWVKRRGLHLQPELYDQLSPSASLEDIQAILHQHFYANCPWPCPGQGASRDAGKEAARISLQGVQQKELLEDAQETSWRSMAPVVLLALPVFAGVSAFLWRSSRLAVATSVYRRCSRDVVETGTSEALMEVEPQ</sequence>
<reference evidence="9" key="1">
    <citation type="submission" date="2021-01" db="EMBL/GenBank/DDBJ databases">
        <authorList>
            <person name="Corre E."/>
            <person name="Pelletier E."/>
            <person name="Niang G."/>
            <person name="Scheremetjew M."/>
            <person name="Finn R."/>
            <person name="Kale V."/>
            <person name="Holt S."/>
            <person name="Cochrane G."/>
            <person name="Meng A."/>
            <person name="Brown T."/>
            <person name="Cohen L."/>
        </authorList>
    </citation>
    <scope>NUCLEOTIDE SEQUENCE</scope>
    <source>
        <strain evidence="9">CCMP2222</strain>
    </source>
</reference>
<dbReference type="PANTHER" id="PTHR38050">
    <property type="match status" value="1"/>
</dbReference>
<protein>
    <recommendedName>
        <fullName evidence="10">Feruloyl esterase</fullName>
    </recommendedName>
</protein>
<evidence type="ECO:0000256" key="8">
    <source>
        <dbReference type="SAM" id="SignalP"/>
    </source>
</evidence>
<gene>
    <name evidence="9" type="ORF">AAND1436_LOCUS48260</name>
</gene>
<evidence type="ECO:0000256" key="4">
    <source>
        <dbReference type="ARBA" id="ARBA00022729"/>
    </source>
</evidence>
<keyword evidence="3" id="KW-0858">Xylan degradation</keyword>
<proteinExistence type="predicted"/>
<evidence type="ECO:0000256" key="3">
    <source>
        <dbReference type="ARBA" id="ARBA00022651"/>
    </source>
</evidence>
<accession>A0A7S2J9V8</accession>
<keyword evidence="4 8" id="KW-0732">Signal</keyword>
<keyword evidence="7" id="KW-0624">Polysaccharide degradation</keyword>
<evidence type="ECO:0000256" key="2">
    <source>
        <dbReference type="ARBA" id="ARBA00022525"/>
    </source>
</evidence>
<comment type="subcellular location">
    <subcellularLocation>
        <location evidence="1">Secreted</location>
    </subcellularLocation>
</comment>
<dbReference type="GO" id="GO:0005576">
    <property type="term" value="C:extracellular region"/>
    <property type="evidence" value="ECO:0007669"/>
    <property type="project" value="UniProtKB-SubCell"/>
</dbReference>
<dbReference type="GO" id="GO:0030600">
    <property type="term" value="F:feruloyl esterase activity"/>
    <property type="evidence" value="ECO:0007669"/>
    <property type="project" value="InterPro"/>
</dbReference>
<keyword evidence="6" id="KW-0119">Carbohydrate metabolism</keyword>
<feature type="signal peptide" evidence="8">
    <location>
        <begin position="1"/>
        <end position="25"/>
    </location>
</feature>
<dbReference type="Gene3D" id="3.40.50.1820">
    <property type="entry name" value="alpha/beta hydrolase"/>
    <property type="match status" value="1"/>
</dbReference>
<feature type="chain" id="PRO_5031464804" description="Feruloyl esterase" evidence="8">
    <location>
        <begin position="26"/>
        <end position="439"/>
    </location>
</feature>
<dbReference type="EMBL" id="HBGQ01101005">
    <property type="protein sequence ID" value="CAD9541634.1"/>
    <property type="molecule type" value="Transcribed_RNA"/>
</dbReference>
<dbReference type="GO" id="GO:0045493">
    <property type="term" value="P:xylan catabolic process"/>
    <property type="evidence" value="ECO:0007669"/>
    <property type="project" value="UniProtKB-KW"/>
</dbReference>
<evidence type="ECO:0000313" key="9">
    <source>
        <dbReference type="EMBL" id="CAD9541634.1"/>
    </source>
</evidence>
<dbReference type="SUPFAM" id="SSF53474">
    <property type="entry name" value="alpha/beta-Hydrolases"/>
    <property type="match status" value="1"/>
</dbReference>
<dbReference type="InterPro" id="IPR043595">
    <property type="entry name" value="FaeB/C/D"/>
</dbReference>
<keyword evidence="5" id="KW-0378">Hydrolase</keyword>
<evidence type="ECO:0000256" key="7">
    <source>
        <dbReference type="ARBA" id="ARBA00023326"/>
    </source>
</evidence>
<evidence type="ECO:0008006" key="10">
    <source>
        <dbReference type="Google" id="ProtNLM"/>
    </source>
</evidence>
<evidence type="ECO:0000256" key="1">
    <source>
        <dbReference type="ARBA" id="ARBA00004613"/>
    </source>
</evidence>
<evidence type="ECO:0000256" key="5">
    <source>
        <dbReference type="ARBA" id="ARBA00022801"/>
    </source>
</evidence>
<organism evidence="9">
    <name type="scientific">Alexandrium andersonii</name>
    <dbReference type="NCBI Taxonomy" id="327968"/>
    <lineage>
        <taxon>Eukaryota</taxon>
        <taxon>Sar</taxon>
        <taxon>Alveolata</taxon>
        <taxon>Dinophyceae</taxon>
        <taxon>Gonyaulacales</taxon>
        <taxon>Pyrocystaceae</taxon>
        <taxon>Alexandrium</taxon>
    </lineage>
</organism>